<reference evidence="3" key="1">
    <citation type="journal article" date="2019" name="Int. J. Syst. Evol. Microbiol.">
        <title>The Global Catalogue of Microorganisms (GCM) 10K type strain sequencing project: providing services to taxonomists for standard genome sequencing and annotation.</title>
        <authorList>
            <consortium name="The Broad Institute Genomics Platform"/>
            <consortium name="The Broad Institute Genome Sequencing Center for Infectious Disease"/>
            <person name="Wu L."/>
            <person name="Ma J."/>
        </authorList>
    </citation>
    <scope>NUCLEOTIDE SEQUENCE [LARGE SCALE GENOMIC DNA]</scope>
    <source>
        <strain evidence="3">KCTC 52366</strain>
    </source>
</reference>
<sequence>MTSRTDLRPVRRIARTLVLAAALPIVAAPRAPADTIDLVFRPPEMAPQEVCIARPPDEETVALWSDWDGGALPDMESDFVRRDLKRLQQIDARRWFGTIDAMIDRLAERDPKFAGRNALLTRIQAMEDAGRYEELRARRLVPDLARMEGSDSPRIQNALSRFYRDGIGVERDNARADELLIAAGYGGNADALLTLSQLAAEGRAPEGWDVPVDLAVTMAFGSLVGELNPTICDRTSRIAREYHNGEVVTHDARLAHDWYRFTADLGDDYAAWKVVEYHMQAEGFEKDNDVLLKYLTQASDGGLSYAQIELGRLYEAGSLVEHDLDRALSLYKAAAAGGGRPGLTRVALFLEEHKAEYAGQQDDRIAALTAISEMNDAPGWVFTRLAQNVLETKGRWAGEAQAMALLEEASARGDLDGITRLATMLIARRQSPEEFERAIGMLSRSVSVYGGVTPSKRLAAAFMCQAADSPRLEEAAYWSATEEATASANIEIPVAQLIALTPEQNPREIAIIQSQALYGRPSSLASWLKYLDYAAFADDEMREFWQEYSEQYNDVLNALAKLELQLASNPEQRLAAFDMLRREYQQSGAPAALELAQALLDYDAAGDATTREDILALLREPAEAGIGAAIQLIASLDADAAHRQTIYDQYAGVIADNGDFDALVFAAPFVQGETRDLYLSRAAGVMRCDYKHAMAMAQLSNTLGDETEVSHWLDIAEHLTGQNAWAMRGLAEMKMDAGGPDAATEAQTLLEQAVALGDDSASRDLFELALLADQPTYDPEGAVAMIDAAREGDQWEMLASYLSRYRGADDAVKAEIEARLDMPVLYRTAAANGDIYSMRAYGQYLQETAEDADTLAESTDWLRKAAEGGDTTAMAEYGEALAFGIGTQANPAEAVTWLEKAAAGGSRKATEITALIRLSEES</sequence>
<comment type="caution">
    <text evidence="2">The sequence shown here is derived from an EMBL/GenBank/DDBJ whole genome shotgun (WGS) entry which is preliminary data.</text>
</comment>
<dbReference type="EMBL" id="JBHRTB010000010">
    <property type="protein sequence ID" value="MFC3142781.1"/>
    <property type="molecule type" value="Genomic_DNA"/>
</dbReference>
<proteinExistence type="predicted"/>
<dbReference type="PANTHER" id="PTHR11102:SF160">
    <property type="entry name" value="ERAD-ASSOCIATED E3 UBIQUITIN-PROTEIN LIGASE COMPONENT HRD3"/>
    <property type="match status" value="1"/>
</dbReference>
<dbReference type="InterPro" id="IPR050767">
    <property type="entry name" value="Sel1_AlgK"/>
</dbReference>
<dbReference type="PANTHER" id="PTHR11102">
    <property type="entry name" value="SEL-1-LIKE PROTEIN"/>
    <property type="match status" value="1"/>
</dbReference>
<dbReference type="Pfam" id="PF08238">
    <property type="entry name" value="Sel1"/>
    <property type="match status" value="5"/>
</dbReference>
<dbReference type="SUPFAM" id="SSF81901">
    <property type="entry name" value="HCP-like"/>
    <property type="match status" value="2"/>
</dbReference>
<keyword evidence="1" id="KW-0732">Signal</keyword>
<accession>A0ABV7GTF9</accession>
<dbReference type="Proteomes" id="UP001595632">
    <property type="component" value="Unassembled WGS sequence"/>
</dbReference>
<dbReference type="RefSeq" id="WP_275633566.1">
    <property type="nucleotide sequence ID" value="NZ_JARGYD010000005.1"/>
</dbReference>
<dbReference type="InterPro" id="IPR011990">
    <property type="entry name" value="TPR-like_helical_dom_sf"/>
</dbReference>
<feature type="signal peptide" evidence="1">
    <location>
        <begin position="1"/>
        <end position="27"/>
    </location>
</feature>
<dbReference type="SMART" id="SM00671">
    <property type="entry name" value="SEL1"/>
    <property type="match status" value="5"/>
</dbReference>
<evidence type="ECO:0000256" key="1">
    <source>
        <dbReference type="SAM" id="SignalP"/>
    </source>
</evidence>
<protein>
    <submittedName>
        <fullName evidence="2">Tetratricopeptide repeat protein</fullName>
    </submittedName>
</protein>
<dbReference type="Gene3D" id="1.25.40.10">
    <property type="entry name" value="Tetratricopeptide repeat domain"/>
    <property type="match status" value="2"/>
</dbReference>
<organism evidence="2 3">
    <name type="scientific">Psychromarinibacter halotolerans</name>
    <dbReference type="NCBI Taxonomy" id="1775175"/>
    <lineage>
        <taxon>Bacteria</taxon>
        <taxon>Pseudomonadati</taxon>
        <taxon>Pseudomonadota</taxon>
        <taxon>Alphaproteobacteria</taxon>
        <taxon>Rhodobacterales</taxon>
        <taxon>Paracoccaceae</taxon>
        <taxon>Psychromarinibacter</taxon>
    </lineage>
</organism>
<keyword evidence="3" id="KW-1185">Reference proteome</keyword>
<name>A0ABV7GTF9_9RHOB</name>
<evidence type="ECO:0000313" key="2">
    <source>
        <dbReference type="EMBL" id="MFC3142781.1"/>
    </source>
</evidence>
<feature type="chain" id="PRO_5046909586" evidence="1">
    <location>
        <begin position="28"/>
        <end position="922"/>
    </location>
</feature>
<gene>
    <name evidence="2" type="ORF">ACFOGP_08675</name>
</gene>
<dbReference type="InterPro" id="IPR006597">
    <property type="entry name" value="Sel1-like"/>
</dbReference>
<evidence type="ECO:0000313" key="3">
    <source>
        <dbReference type="Proteomes" id="UP001595632"/>
    </source>
</evidence>